<protein>
    <submittedName>
        <fullName evidence="3">Uncharacterized protein</fullName>
    </submittedName>
</protein>
<feature type="transmembrane region" description="Helical" evidence="2">
    <location>
        <begin position="30"/>
        <end position="55"/>
    </location>
</feature>
<feature type="compositionally biased region" description="Polar residues" evidence="1">
    <location>
        <begin position="80"/>
        <end position="91"/>
    </location>
</feature>
<gene>
    <name evidence="3" type="ORF">CONLIGDRAFT_685156</name>
</gene>
<dbReference type="InParanoid" id="A0A1J7JCI5"/>
<evidence type="ECO:0000256" key="1">
    <source>
        <dbReference type="SAM" id="MobiDB-lite"/>
    </source>
</evidence>
<evidence type="ECO:0000313" key="4">
    <source>
        <dbReference type="Proteomes" id="UP000182658"/>
    </source>
</evidence>
<feature type="region of interest" description="Disordered" evidence="1">
    <location>
        <begin position="80"/>
        <end position="107"/>
    </location>
</feature>
<dbReference type="AlphaFoldDB" id="A0A1J7JCI5"/>
<keyword evidence="2" id="KW-0472">Membrane</keyword>
<dbReference type="OrthoDB" id="4833021at2759"/>
<proteinExistence type="predicted"/>
<keyword evidence="2" id="KW-1133">Transmembrane helix</keyword>
<name>A0A1J7JCI5_9PEZI</name>
<evidence type="ECO:0000256" key="2">
    <source>
        <dbReference type="SAM" id="Phobius"/>
    </source>
</evidence>
<reference evidence="3 4" key="1">
    <citation type="submission" date="2016-10" db="EMBL/GenBank/DDBJ databases">
        <title>Draft genome sequence of Coniochaeta ligniaria NRRL30616, a lignocellulolytic fungus for bioabatement of inhibitors in plant biomass hydrolysates.</title>
        <authorList>
            <consortium name="DOE Joint Genome Institute"/>
            <person name="Jimenez D.J."/>
            <person name="Hector R.E."/>
            <person name="Riley R."/>
            <person name="Sun H."/>
            <person name="Grigoriev I.V."/>
            <person name="Van Elsas J.D."/>
            <person name="Nichols N.N."/>
        </authorList>
    </citation>
    <scope>NUCLEOTIDE SEQUENCE [LARGE SCALE GENOMIC DNA]</scope>
    <source>
        <strain evidence="3 4">NRRL 30616</strain>
    </source>
</reference>
<organism evidence="3 4">
    <name type="scientific">Coniochaeta ligniaria NRRL 30616</name>
    <dbReference type="NCBI Taxonomy" id="1408157"/>
    <lineage>
        <taxon>Eukaryota</taxon>
        <taxon>Fungi</taxon>
        <taxon>Dikarya</taxon>
        <taxon>Ascomycota</taxon>
        <taxon>Pezizomycotina</taxon>
        <taxon>Sordariomycetes</taxon>
        <taxon>Sordariomycetidae</taxon>
        <taxon>Coniochaetales</taxon>
        <taxon>Coniochaetaceae</taxon>
        <taxon>Coniochaeta</taxon>
    </lineage>
</organism>
<dbReference type="EMBL" id="KV875102">
    <property type="protein sequence ID" value="OIW25298.1"/>
    <property type="molecule type" value="Genomic_DNA"/>
</dbReference>
<sequence>MANIAEETGWYSTIVELNILPVNVHYIIRMISWFFITLALAFTVPILGLIVYDFFLWIWRLCSTRTPVALQPDEKIRTAPNMSRTSKSQISGAELSQAKLSDKPASD</sequence>
<dbReference type="Proteomes" id="UP000182658">
    <property type="component" value="Unassembled WGS sequence"/>
</dbReference>
<evidence type="ECO:0000313" key="3">
    <source>
        <dbReference type="EMBL" id="OIW25298.1"/>
    </source>
</evidence>
<keyword evidence="4" id="KW-1185">Reference proteome</keyword>
<keyword evidence="2" id="KW-0812">Transmembrane</keyword>
<accession>A0A1J7JCI5</accession>